<feature type="region of interest" description="Disordered" evidence="5">
    <location>
        <begin position="502"/>
        <end position="525"/>
    </location>
</feature>
<dbReference type="FunFam" id="3.60.40.10:FF:000060">
    <property type="entry name" value="Protein phosphatase 2c"/>
    <property type="match status" value="1"/>
</dbReference>
<feature type="domain" description="PPM-type phosphatase" evidence="6">
    <location>
        <begin position="10"/>
        <end position="328"/>
    </location>
</feature>
<dbReference type="PROSITE" id="PS01032">
    <property type="entry name" value="PPM_1"/>
    <property type="match status" value="1"/>
</dbReference>
<feature type="compositionally biased region" description="Polar residues" evidence="5">
    <location>
        <begin position="360"/>
        <end position="370"/>
    </location>
</feature>
<dbReference type="SMART" id="SM00332">
    <property type="entry name" value="PP2Cc"/>
    <property type="match status" value="1"/>
</dbReference>
<dbReference type="GO" id="GO:0004722">
    <property type="term" value="F:protein serine/threonine phosphatase activity"/>
    <property type="evidence" value="ECO:0007669"/>
    <property type="project" value="InterPro"/>
</dbReference>
<feature type="region of interest" description="Disordered" evidence="5">
    <location>
        <begin position="325"/>
        <end position="397"/>
    </location>
</feature>
<dbReference type="GO" id="GO:0046872">
    <property type="term" value="F:metal ion binding"/>
    <property type="evidence" value="ECO:0007669"/>
    <property type="project" value="UniProtKB-KW"/>
</dbReference>
<gene>
    <name evidence="7" type="ORF">Cfor_03038</name>
</gene>
<evidence type="ECO:0000256" key="2">
    <source>
        <dbReference type="ARBA" id="ARBA00022801"/>
    </source>
</evidence>
<dbReference type="Pfam" id="PF00481">
    <property type="entry name" value="PP2C"/>
    <property type="match status" value="1"/>
</dbReference>
<keyword evidence="8" id="KW-1185">Reference proteome</keyword>
<dbReference type="EMBL" id="BLKM01009919">
    <property type="protein sequence ID" value="GFG28820.1"/>
    <property type="molecule type" value="Genomic_DNA"/>
</dbReference>
<dbReference type="InterPro" id="IPR015655">
    <property type="entry name" value="PP2C"/>
</dbReference>
<evidence type="ECO:0000256" key="4">
    <source>
        <dbReference type="RuleBase" id="RU003465"/>
    </source>
</evidence>
<dbReference type="OrthoDB" id="10025511at2759"/>
<proteinExistence type="inferred from homology"/>
<evidence type="ECO:0000313" key="7">
    <source>
        <dbReference type="EMBL" id="GFG28820.1"/>
    </source>
</evidence>
<dbReference type="PROSITE" id="PS51746">
    <property type="entry name" value="PPM_2"/>
    <property type="match status" value="1"/>
</dbReference>
<keyword evidence="1" id="KW-0479">Metal-binding</keyword>
<dbReference type="PANTHER" id="PTHR47992">
    <property type="entry name" value="PROTEIN PHOSPHATASE"/>
    <property type="match status" value="1"/>
</dbReference>
<dbReference type="InterPro" id="IPR001932">
    <property type="entry name" value="PPM-type_phosphatase-like_dom"/>
</dbReference>
<dbReference type="AlphaFoldDB" id="A0A6L2PBM3"/>
<comment type="caution">
    <text evidence="7">The sequence shown here is derived from an EMBL/GenBank/DDBJ whole genome shotgun (WGS) entry which is preliminary data.</text>
</comment>
<name>A0A6L2PBM3_COPFO</name>
<feature type="compositionally biased region" description="Low complexity" evidence="5">
    <location>
        <begin position="337"/>
        <end position="351"/>
    </location>
</feature>
<dbReference type="InterPro" id="IPR036457">
    <property type="entry name" value="PPM-type-like_dom_sf"/>
</dbReference>
<dbReference type="InterPro" id="IPR000222">
    <property type="entry name" value="PP2C_BS"/>
</dbReference>
<feature type="region of interest" description="Disordered" evidence="5">
    <location>
        <begin position="607"/>
        <end position="654"/>
    </location>
</feature>
<evidence type="ECO:0000256" key="1">
    <source>
        <dbReference type="ARBA" id="ARBA00022723"/>
    </source>
</evidence>
<dbReference type="SUPFAM" id="SSF81606">
    <property type="entry name" value="PP2C-like"/>
    <property type="match status" value="1"/>
</dbReference>
<dbReference type="InParanoid" id="A0A6L2PBM3"/>
<protein>
    <recommendedName>
        <fullName evidence="6">PPM-type phosphatase domain-containing protein</fullName>
    </recommendedName>
</protein>
<evidence type="ECO:0000313" key="8">
    <source>
        <dbReference type="Proteomes" id="UP000502823"/>
    </source>
</evidence>
<sequence>MAPSIGVNLRVTGHCSQGGRKYMEDMFSVAYQQTEDEKDLEYAFFGIFDGHGGREAATFAKEHLMDYIVNQKGFWSDKDEDILRAIRDGFLQTHLSMWGQLESWPKTVSGLPSTSGTTASVAFIRKGKIYIGHVGDSSIVLGYQDEGETVWKGRPLTRDHKPESADETARIVQSGGKVVSKSGVPRVVWNRPRLGHRGPVRRSTHIDEIPFLAVARSLGDLWSYNSELDQFVVSPEPDVGVITVEVGRHRCLIFGTDGLWNMLSPNAAVAAVQEAEQHNEKHVLQQHSFSHQPQVWINPSKSLVDRALDRWSATRLRADNTSVVTLMLDPPGPPRAQVLLSQKQQQQPEQLPGVPFPQWTPLTPTSSPCQPSKKAEPDISAEQSESSSSSDMQNYDPAGGVAIFTRYPVARFAGDSPDSSSGRVCKVGSMLHQEAKTHHSPASVQINEVSSSNLDDMPLKPTSLVRQHAFNFGSENARCTVGGKRRHSSIAKLLDQGAGGDIASGYEPCPKRRTRSEDKRLSAPPTDYELNTSDVENERVAWPGQWHDEPKVRLDLEKKVLQQPSAGSGKMKLSNFLMPRSRSTTRMLRSDTAAALPIRTLRSRNINIEQSNVKSMKRSHTSSLGTDPSSSSSRHRQTCWGSIVKSRMITRSHK</sequence>
<accession>A0A6L2PBM3</accession>
<keyword evidence="3 4" id="KW-0904">Protein phosphatase</keyword>
<reference evidence="8" key="1">
    <citation type="submission" date="2020-01" db="EMBL/GenBank/DDBJ databases">
        <title>Draft genome sequence of the Termite Coptotermes fromosanus.</title>
        <authorList>
            <person name="Itakura S."/>
            <person name="Yosikawa Y."/>
            <person name="Umezawa K."/>
        </authorList>
    </citation>
    <scope>NUCLEOTIDE SEQUENCE [LARGE SCALE GENOMIC DNA]</scope>
</reference>
<feature type="compositionally biased region" description="Low complexity" evidence="5">
    <location>
        <begin position="621"/>
        <end position="632"/>
    </location>
</feature>
<keyword evidence="2 4" id="KW-0378">Hydrolase</keyword>
<comment type="similarity">
    <text evidence="4">Belongs to the PP2C family.</text>
</comment>
<dbReference type="Proteomes" id="UP000502823">
    <property type="component" value="Unassembled WGS sequence"/>
</dbReference>
<evidence type="ECO:0000259" key="6">
    <source>
        <dbReference type="PROSITE" id="PS51746"/>
    </source>
</evidence>
<evidence type="ECO:0000256" key="5">
    <source>
        <dbReference type="SAM" id="MobiDB-lite"/>
    </source>
</evidence>
<dbReference type="CDD" id="cd00143">
    <property type="entry name" value="PP2Cc"/>
    <property type="match status" value="1"/>
</dbReference>
<organism evidence="7 8">
    <name type="scientific">Coptotermes formosanus</name>
    <name type="common">Formosan subterranean termite</name>
    <dbReference type="NCBI Taxonomy" id="36987"/>
    <lineage>
        <taxon>Eukaryota</taxon>
        <taxon>Metazoa</taxon>
        <taxon>Ecdysozoa</taxon>
        <taxon>Arthropoda</taxon>
        <taxon>Hexapoda</taxon>
        <taxon>Insecta</taxon>
        <taxon>Pterygota</taxon>
        <taxon>Neoptera</taxon>
        <taxon>Polyneoptera</taxon>
        <taxon>Dictyoptera</taxon>
        <taxon>Blattodea</taxon>
        <taxon>Blattoidea</taxon>
        <taxon>Termitoidae</taxon>
        <taxon>Rhinotermitidae</taxon>
        <taxon>Coptotermes</taxon>
    </lineage>
</organism>
<dbReference type="Gene3D" id="3.60.40.10">
    <property type="entry name" value="PPM-type phosphatase domain"/>
    <property type="match status" value="1"/>
</dbReference>
<feature type="compositionally biased region" description="Low complexity" evidence="5">
    <location>
        <begin position="380"/>
        <end position="390"/>
    </location>
</feature>
<evidence type="ECO:0000256" key="3">
    <source>
        <dbReference type="ARBA" id="ARBA00022912"/>
    </source>
</evidence>